<dbReference type="Gene3D" id="1.25.10.10">
    <property type="entry name" value="Leucine-rich Repeat Variant"/>
    <property type="match status" value="1"/>
</dbReference>
<dbReference type="EMBL" id="CAJOAX010001504">
    <property type="protein sequence ID" value="CAF3721301.1"/>
    <property type="molecule type" value="Genomic_DNA"/>
</dbReference>
<dbReference type="PANTHER" id="PTHR18460">
    <property type="entry name" value="TEL2 INTERACTING PROTEIN 1 TTI1 FAMILY MEMBER"/>
    <property type="match status" value="1"/>
</dbReference>
<evidence type="ECO:0000259" key="2">
    <source>
        <dbReference type="Pfam" id="PF24173"/>
    </source>
</evidence>
<evidence type="ECO:0000256" key="1">
    <source>
        <dbReference type="SAM" id="MobiDB-lite"/>
    </source>
</evidence>
<accession>A0A813RGZ1</accession>
<organism evidence="4 6">
    <name type="scientific">Rotaria sordida</name>
    <dbReference type="NCBI Taxonomy" id="392033"/>
    <lineage>
        <taxon>Eukaryota</taxon>
        <taxon>Metazoa</taxon>
        <taxon>Spiralia</taxon>
        <taxon>Gnathifera</taxon>
        <taxon>Rotifera</taxon>
        <taxon>Eurotatoria</taxon>
        <taxon>Bdelloidea</taxon>
        <taxon>Philodinida</taxon>
        <taxon>Philodinidae</taxon>
        <taxon>Rotaria</taxon>
    </lineage>
</organism>
<dbReference type="PANTHER" id="PTHR18460:SF3">
    <property type="entry name" value="TELO2-INTERACTING PROTEIN 1 HOMOLOG"/>
    <property type="match status" value="1"/>
</dbReference>
<dbReference type="AlphaFoldDB" id="A0A813RGZ1"/>
<dbReference type="InterPro" id="IPR011989">
    <property type="entry name" value="ARM-like"/>
</dbReference>
<dbReference type="InterPro" id="IPR057567">
    <property type="entry name" value="TPR_TTI1_C"/>
</dbReference>
<dbReference type="InterPro" id="IPR016024">
    <property type="entry name" value="ARM-type_fold"/>
</dbReference>
<feature type="region of interest" description="Disordered" evidence="1">
    <location>
        <begin position="779"/>
        <end position="811"/>
    </location>
</feature>
<dbReference type="InterPro" id="IPR052587">
    <property type="entry name" value="TELO2-interacting_protein_1"/>
</dbReference>
<feature type="domain" description="TTI1 N-terminal TPR" evidence="2">
    <location>
        <begin position="19"/>
        <end position="335"/>
    </location>
</feature>
<evidence type="ECO:0008006" key="7">
    <source>
        <dbReference type="Google" id="ProtNLM"/>
    </source>
</evidence>
<evidence type="ECO:0000313" key="4">
    <source>
        <dbReference type="EMBL" id="CAF0783820.1"/>
    </source>
</evidence>
<comment type="caution">
    <text evidence="4">The sequence shown here is derived from an EMBL/GenBank/DDBJ whole genome shotgun (WGS) entry which is preliminary data.</text>
</comment>
<gene>
    <name evidence="5" type="ORF">OTI717_LOCUS13845</name>
    <name evidence="4" type="ORF">RFH988_LOCUS3053</name>
</gene>
<dbReference type="OrthoDB" id="49511at2759"/>
<evidence type="ECO:0000313" key="5">
    <source>
        <dbReference type="EMBL" id="CAF3721301.1"/>
    </source>
</evidence>
<dbReference type="Proteomes" id="UP000663882">
    <property type="component" value="Unassembled WGS sequence"/>
</dbReference>
<feature type="compositionally biased region" description="Acidic residues" evidence="1">
    <location>
        <begin position="793"/>
        <end position="804"/>
    </location>
</feature>
<proteinExistence type="predicted"/>
<dbReference type="Pfam" id="PF24181">
    <property type="entry name" value="TPR_TTI1_C"/>
    <property type="match status" value="1"/>
</dbReference>
<dbReference type="EMBL" id="CAJNOO010000070">
    <property type="protein sequence ID" value="CAF0783820.1"/>
    <property type="molecule type" value="Genomic_DNA"/>
</dbReference>
<dbReference type="SUPFAM" id="SSF48371">
    <property type="entry name" value="ARM repeat"/>
    <property type="match status" value="1"/>
</dbReference>
<dbReference type="InterPro" id="IPR057566">
    <property type="entry name" value="TPR_TTI1_N"/>
</dbReference>
<name>A0A813RGZ1_9BILA</name>
<reference evidence="4" key="1">
    <citation type="submission" date="2021-02" db="EMBL/GenBank/DDBJ databases">
        <authorList>
            <person name="Nowell W R."/>
        </authorList>
    </citation>
    <scope>NUCLEOTIDE SEQUENCE</scope>
</reference>
<dbReference type="Pfam" id="PF24173">
    <property type="entry name" value="TPR_TTI1_N"/>
    <property type="match status" value="1"/>
</dbReference>
<evidence type="ECO:0000313" key="6">
    <source>
        <dbReference type="Proteomes" id="UP000663882"/>
    </source>
</evidence>
<dbReference type="Proteomes" id="UP000663823">
    <property type="component" value="Unassembled WGS sequence"/>
</dbReference>
<protein>
    <recommendedName>
        <fullName evidence="7">TELO2-interacting protein 1 homolog</fullName>
    </recommendedName>
</protein>
<evidence type="ECO:0000259" key="3">
    <source>
        <dbReference type="Pfam" id="PF24181"/>
    </source>
</evidence>
<feature type="domain" description="TTI1 C-terminal TPR" evidence="3">
    <location>
        <begin position="756"/>
        <end position="990"/>
    </location>
</feature>
<sequence>MSSNINSQLILNLDTTLRNVLQQPTINNIHLCFSLIKQCHYRRFEDEKTVQDDNLYIPAILLLRQFNRFQNPSTFDKLLEEFILLFQLIPISTKKILDDLLCIISIILTKRIMITNDEVQQDLFIRFFHSFCLSIKTNLNLFYKEFLGNFNQNLPIIGHYISCLLQLYEKINTLDYRINIINTLWSLIYINKNENENEFRLIIGQILACFLPGILKTFAQDIGSIHQRLVHANLILLSYIIQISINLSSKYNFETNLMKDELRDIVVERNEQWLSIVDTHLAPILQRLTNDYVNHESLNVRQALANFMLTILCYCSLWLKISANMALKTMLVIVSSTNEDQKEIEIMKVLLKKLFKLPIESLPVILSQPSSSESSILTYETEFINEILNSSNIILSDHLLIECQADLFQLLEQQQQQQISSSSILTDRRWRLQLFIGYYTFIHSHIDFLFDMDAFTDKLFRFILNTLDFNTLIRSNLNLLNESSLSNTNNTTKNFDLNEYNSVYKHLKSDVHYEIEQIIKLFTSSHSNFIDYLFEQINQKKIINENNQKIFYLLSIIFEEKNLNNFEDYQVLLSLLSQLICDDNYQKPTKKRKKSHLKQEEPISNRNLTIYFLLQCIRTITRIDQIEHLIDYIPLLLLCHSSKYTIIHQTSLLCLTSISNNLPSFLVSQSEYIIDSSLKKLQTSSYDGYLILIEFIRLGNTNVINLPIMTHVIEELLLELSCLPPIECIELTFQFLNVFCQQVLDIVDKNTKLKSTLISQQTKSLIDFTLNLQQQYAPQNSSDNELNNNNNDGDGDGDDDDDNNDEKKQDKHPWHKMLVSIVDVFQHFISHSNNHVRSYVLDAFPSLAHLLSTIDENLFLPLVHKLWPGLIYRLYDIDYNIRIRCLTTIQCLCNICSDFVDRRIRQDILPILIQHLENNRLISSTNKLEYRYMKFLLINIGTIINAITININDIEKIIFILFQYLQIEELALNAYEQLILLIDKYSDIIWLQLILHDENEYRKGYFNKMKVYKPEPMLTIDPKWKSNLLVCLNKY</sequence>
<dbReference type="GO" id="GO:0005737">
    <property type="term" value="C:cytoplasm"/>
    <property type="evidence" value="ECO:0007669"/>
    <property type="project" value="TreeGrafter"/>
</dbReference>